<protein>
    <submittedName>
        <fullName evidence="2">Uncharacterized protein</fullName>
    </submittedName>
</protein>
<name>A0A162A6X3_DAUCS</name>
<dbReference type="Proteomes" id="UP000077755">
    <property type="component" value="Chromosome 5"/>
</dbReference>
<evidence type="ECO:0000256" key="1">
    <source>
        <dbReference type="SAM" id="MobiDB-lite"/>
    </source>
</evidence>
<keyword evidence="4" id="KW-1185">Reference proteome</keyword>
<proteinExistence type="predicted"/>
<reference evidence="3" key="2">
    <citation type="submission" date="2022-03" db="EMBL/GenBank/DDBJ databases">
        <title>Draft title - Genomic analysis of global carrot germplasm unveils the trajectory of domestication and the origin of high carotenoid orange carrot.</title>
        <authorList>
            <person name="Iorizzo M."/>
            <person name="Ellison S."/>
            <person name="Senalik D."/>
            <person name="Macko-Podgorni A."/>
            <person name="Grzebelus D."/>
            <person name="Bostan H."/>
            <person name="Rolling W."/>
            <person name="Curaba J."/>
            <person name="Simon P."/>
        </authorList>
    </citation>
    <scope>NUCLEOTIDE SEQUENCE</scope>
    <source>
        <tissue evidence="3">Leaf</tissue>
    </source>
</reference>
<evidence type="ECO:0000313" key="3">
    <source>
        <dbReference type="EMBL" id="WOH02980.1"/>
    </source>
</evidence>
<accession>A0A162A6X3</accession>
<gene>
    <name evidence="2" type="ORF">DCAR_019552</name>
    <name evidence="3" type="ORF">DCAR_0522370</name>
</gene>
<dbReference type="Gramene" id="KZM96310">
    <property type="protein sequence ID" value="KZM96310"/>
    <property type="gene ID" value="DCAR_019552"/>
</dbReference>
<feature type="compositionally biased region" description="Polar residues" evidence="1">
    <location>
        <begin position="22"/>
        <end position="34"/>
    </location>
</feature>
<dbReference type="AlphaFoldDB" id="A0A162A6X3"/>
<feature type="compositionally biased region" description="Acidic residues" evidence="1">
    <location>
        <begin position="60"/>
        <end position="70"/>
    </location>
</feature>
<evidence type="ECO:0000313" key="4">
    <source>
        <dbReference type="Proteomes" id="UP000077755"/>
    </source>
</evidence>
<feature type="compositionally biased region" description="Polar residues" evidence="1">
    <location>
        <begin position="1"/>
        <end position="12"/>
    </location>
</feature>
<reference evidence="2" key="1">
    <citation type="journal article" date="2016" name="Nat. Genet.">
        <title>A high-quality carrot genome assembly provides new insights into carotenoid accumulation and asterid genome evolution.</title>
        <authorList>
            <person name="Iorizzo M."/>
            <person name="Ellison S."/>
            <person name="Senalik D."/>
            <person name="Zeng P."/>
            <person name="Satapoomin P."/>
            <person name="Huang J."/>
            <person name="Bowman M."/>
            <person name="Iovene M."/>
            <person name="Sanseverino W."/>
            <person name="Cavagnaro P."/>
            <person name="Yildiz M."/>
            <person name="Macko-Podgorni A."/>
            <person name="Moranska E."/>
            <person name="Grzebelus E."/>
            <person name="Grzebelus D."/>
            <person name="Ashrafi H."/>
            <person name="Zheng Z."/>
            <person name="Cheng S."/>
            <person name="Spooner D."/>
            <person name="Van Deynze A."/>
            <person name="Simon P."/>
        </authorList>
    </citation>
    <scope>NUCLEOTIDE SEQUENCE [LARGE SCALE GENOMIC DNA]</scope>
    <source>
        <tissue evidence="2">Leaf</tissue>
    </source>
</reference>
<dbReference type="EMBL" id="LNRQ01000005">
    <property type="protein sequence ID" value="KZM96310.1"/>
    <property type="molecule type" value="Genomic_DNA"/>
</dbReference>
<sequence>MSNISVDSGSVEETQDVKKGNSYGSEIVETSSGETILLEEVSENTENTSAEQTAPVPTALEDEVTIEPSL</sequence>
<organism evidence="2">
    <name type="scientific">Daucus carota subsp. sativus</name>
    <name type="common">Carrot</name>
    <dbReference type="NCBI Taxonomy" id="79200"/>
    <lineage>
        <taxon>Eukaryota</taxon>
        <taxon>Viridiplantae</taxon>
        <taxon>Streptophyta</taxon>
        <taxon>Embryophyta</taxon>
        <taxon>Tracheophyta</taxon>
        <taxon>Spermatophyta</taxon>
        <taxon>Magnoliopsida</taxon>
        <taxon>eudicotyledons</taxon>
        <taxon>Gunneridae</taxon>
        <taxon>Pentapetalae</taxon>
        <taxon>asterids</taxon>
        <taxon>campanulids</taxon>
        <taxon>Apiales</taxon>
        <taxon>Apiaceae</taxon>
        <taxon>Apioideae</taxon>
        <taxon>Scandiceae</taxon>
        <taxon>Daucinae</taxon>
        <taxon>Daucus</taxon>
        <taxon>Daucus sect. Daucus</taxon>
    </lineage>
</organism>
<feature type="region of interest" description="Disordered" evidence="1">
    <location>
        <begin position="1"/>
        <end position="70"/>
    </location>
</feature>
<dbReference type="EMBL" id="CP093347">
    <property type="protein sequence ID" value="WOH02980.1"/>
    <property type="molecule type" value="Genomic_DNA"/>
</dbReference>
<evidence type="ECO:0000313" key="2">
    <source>
        <dbReference type="EMBL" id="KZM96310.1"/>
    </source>
</evidence>